<evidence type="ECO:0000313" key="3">
    <source>
        <dbReference type="Proteomes" id="UP001430919"/>
    </source>
</evidence>
<dbReference type="InterPro" id="IPR036390">
    <property type="entry name" value="WH_DNA-bd_sf"/>
</dbReference>
<evidence type="ECO:0000313" key="2">
    <source>
        <dbReference type="EMBL" id="MCC9072476.1"/>
    </source>
</evidence>
<dbReference type="SUPFAM" id="SSF46785">
    <property type="entry name" value="Winged helix' DNA-binding domain"/>
    <property type="match status" value="1"/>
</dbReference>
<accession>A0ABS8MWE0</accession>
<proteinExistence type="predicted"/>
<reference evidence="2" key="1">
    <citation type="submission" date="2021-11" db="EMBL/GenBank/DDBJ databases">
        <title>Description of novel Flavobacterium species.</title>
        <authorList>
            <person name="Saticioglu I.B."/>
            <person name="Ay H."/>
            <person name="Altun S."/>
            <person name="Duman M."/>
        </authorList>
    </citation>
    <scope>NUCLEOTIDE SEQUENCE</scope>
    <source>
        <strain evidence="2">F-65</strain>
    </source>
</reference>
<dbReference type="Gene3D" id="1.10.10.10">
    <property type="entry name" value="Winged helix-like DNA-binding domain superfamily/Winged helix DNA-binding domain"/>
    <property type="match status" value="1"/>
</dbReference>
<dbReference type="Proteomes" id="UP001430919">
    <property type="component" value="Unassembled WGS sequence"/>
</dbReference>
<dbReference type="Pfam" id="PF09397">
    <property type="entry name" value="FtsK_gamma"/>
    <property type="match status" value="1"/>
</dbReference>
<name>A0ABS8MWE0_9FLAO</name>
<feature type="domain" description="FtsK gamma" evidence="1">
    <location>
        <begin position="2"/>
        <end position="53"/>
    </location>
</feature>
<keyword evidence="3" id="KW-1185">Reference proteome</keyword>
<sequence length="65" mass="7730">MEHDELLDEAIKFAKENGKIRTTLLQIKFKLGYNRANKIMKQMEDLEILDKENKGEFYLDRIVIS</sequence>
<comment type="caution">
    <text evidence="2">The sequence shown here is derived from an EMBL/GenBank/DDBJ whole genome shotgun (WGS) entry which is preliminary data.</text>
</comment>
<evidence type="ECO:0000259" key="1">
    <source>
        <dbReference type="SMART" id="SM00843"/>
    </source>
</evidence>
<dbReference type="SMART" id="SM00843">
    <property type="entry name" value="Ftsk_gamma"/>
    <property type="match status" value="1"/>
</dbReference>
<dbReference type="InterPro" id="IPR036388">
    <property type="entry name" value="WH-like_DNA-bd_sf"/>
</dbReference>
<protein>
    <recommendedName>
        <fullName evidence="1">FtsK gamma domain-containing protein</fullName>
    </recommendedName>
</protein>
<dbReference type="InterPro" id="IPR018541">
    <property type="entry name" value="Ftsk_gamma"/>
</dbReference>
<dbReference type="RefSeq" id="WP_229989314.1">
    <property type="nucleotide sequence ID" value="NZ_JAJJMO010000001.1"/>
</dbReference>
<dbReference type="EMBL" id="JAJJMO010000001">
    <property type="protein sequence ID" value="MCC9072476.1"/>
    <property type="molecule type" value="Genomic_DNA"/>
</dbReference>
<gene>
    <name evidence="2" type="ORF">LNQ49_12870</name>
</gene>
<organism evidence="2 3">
    <name type="scientific">Flavobacterium pisciphilum</name>
    <dbReference type="NCBI Taxonomy" id="2893755"/>
    <lineage>
        <taxon>Bacteria</taxon>
        <taxon>Pseudomonadati</taxon>
        <taxon>Bacteroidota</taxon>
        <taxon>Flavobacteriia</taxon>
        <taxon>Flavobacteriales</taxon>
        <taxon>Flavobacteriaceae</taxon>
        <taxon>Flavobacterium</taxon>
    </lineage>
</organism>